<dbReference type="OrthoDB" id="9808343at2"/>
<dbReference type="EMBL" id="LGUG01000004">
    <property type="protein sequence ID" value="KON97068.1"/>
    <property type="molecule type" value="Genomic_DNA"/>
</dbReference>
<evidence type="ECO:0000313" key="1">
    <source>
        <dbReference type="EMBL" id="KON97068.1"/>
    </source>
</evidence>
<dbReference type="PATRIC" id="fig|47500.12.peg.3442"/>
<dbReference type="Proteomes" id="UP000037269">
    <property type="component" value="Unassembled WGS sequence"/>
</dbReference>
<organism evidence="1 2">
    <name type="scientific">Aneurinibacillus migulanus</name>
    <name type="common">Bacillus migulanus</name>
    <dbReference type="NCBI Taxonomy" id="47500"/>
    <lineage>
        <taxon>Bacteria</taxon>
        <taxon>Bacillati</taxon>
        <taxon>Bacillota</taxon>
        <taxon>Bacilli</taxon>
        <taxon>Bacillales</taxon>
        <taxon>Paenibacillaceae</taxon>
        <taxon>Aneurinibacillus group</taxon>
        <taxon>Aneurinibacillus</taxon>
    </lineage>
</organism>
<protein>
    <submittedName>
        <fullName evidence="1">Uncharacterized protein</fullName>
    </submittedName>
</protein>
<dbReference type="AlphaFoldDB" id="A0A0D1VX34"/>
<gene>
    <name evidence="1" type="ORF">AF333_17910</name>
</gene>
<comment type="caution">
    <text evidence="1">The sequence shown here is derived from an EMBL/GenBank/DDBJ whole genome shotgun (WGS) entry which is preliminary data.</text>
</comment>
<reference evidence="1 2" key="1">
    <citation type="submission" date="2015-07" db="EMBL/GenBank/DDBJ databases">
        <title>Fjat-14205 dsm 2895.</title>
        <authorList>
            <person name="Liu B."/>
            <person name="Wang J."/>
            <person name="Zhu Y."/>
            <person name="Liu G."/>
            <person name="Chen Q."/>
            <person name="Chen Z."/>
            <person name="Lan J."/>
            <person name="Che J."/>
            <person name="Ge C."/>
            <person name="Shi H."/>
            <person name="Pan Z."/>
            <person name="Liu X."/>
        </authorList>
    </citation>
    <scope>NUCLEOTIDE SEQUENCE [LARGE SCALE GENOMIC DNA]</scope>
    <source>
        <strain evidence="1 2">DSM 2895</strain>
    </source>
</reference>
<sequence length="139" mass="15851">MRVYATVKQLGKRKSYIGEKEIELASSPETLRQLITEIVIASVKEFNDSLGEHAIFMYLTEEELESKAALGKVGFAEKHNATKEDEQKAVERALLAFEDGLYKVLINKQEIESLDTKLTVQENDRLVFIKLTMLAGRMW</sequence>
<keyword evidence="2" id="KW-1185">Reference proteome</keyword>
<name>A0A0D1VX34_ANEMI</name>
<evidence type="ECO:0000313" key="2">
    <source>
        <dbReference type="Proteomes" id="UP000037269"/>
    </source>
</evidence>
<proteinExistence type="predicted"/>
<dbReference type="STRING" id="47500.AF333_17910"/>
<accession>A0A0D1VX34</accession>
<dbReference type="RefSeq" id="WP_043068611.1">
    <property type="nucleotide sequence ID" value="NZ_BJOA01000113.1"/>
</dbReference>